<sequence length="222" mass="24138">MADSDHSMSLACVTRRMALAGWVVGATGWTFGRKASAHTAESTGATSDPAMELWRDWNAAYDQAMWRCDRLQELEAALAERVDALWTVVSIPGGEETIVCSKMALDRIIGERTDMAAIRAKAEAELDARQAHFEVVATEIGYFEGLRAEQAGFARVAALLEALSGTPAVSLSGVVGKLDAVLRNGADWEDRSAFPWPQIRSAREDLMRIGRQLTPHAFFPGG</sequence>
<dbReference type="AlphaFoldDB" id="A0A9X1D8Y4"/>
<accession>A0A9X1D8Y4</accession>
<dbReference type="RefSeq" id="WP_214393449.1">
    <property type="nucleotide sequence ID" value="NZ_JAFLWW010000013.1"/>
</dbReference>
<organism evidence="1 2">
    <name type="scientific">Aminobacter anthyllidis</name>
    <dbReference type="NCBI Taxonomy" id="1035067"/>
    <lineage>
        <taxon>Bacteria</taxon>
        <taxon>Pseudomonadati</taxon>
        <taxon>Pseudomonadota</taxon>
        <taxon>Alphaproteobacteria</taxon>
        <taxon>Hyphomicrobiales</taxon>
        <taxon>Phyllobacteriaceae</taxon>
        <taxon>Aminobacter</taxon>
    </lineage>
</organism>
<dbReference type="Proteomes" id="UP001138921">
    <property type="component" value="Unassembled WGS sequence"/>
</dbReference>
<keyword evidence="2" id="KW-1185">Reference proteome</keyword>
<protein>
    <submittedName>
        <fullName evidence="1">Uncharacterized protein</fullName>
    </submittedName>
</protein>
<evidence type="ECO:0000313" key="1">
    <source>
        <dbReference type="EMBL" id="MBT1159634.1"/>
    </source>
</evidence>
<proteinExistence type="predicted"/>
<evidence type="ECO:0000313" key="2">
    <source>
        <dbReference type="Proteomes" id="UP001138921"/>
    </source>
</evidence>
<gene>
    <name evidence="1" type="ORF">J1C56_29210</name>
</gene>
<dbReference type="EMBL" id="JAFLWW010000013">
    <property type="protein sequence ID" value="MBT1159634.1"/>
    <property type="molecule type" value="Genomic_DNA"/>
</dbReference>
<reference evidence="1" key="1">
    <citation type="journal article" date="2021" name="Microorganisms">
        <title>Phylogenomic Reconstruction and Metabolic Potential of the Genus Aminobacter.</title>
        <authorList>
            <person name="Artuso I."/>
            <person name="Turrini P."/>
            <person name="Pirolo M."/>
            <person name="Lugli G.A."/>
            <person name="Ventura M."/>
            <person name="Visca P."/>
        </authorList>
    </citation>
    <scope>NUCLEOTIDE SEQUENCE</scope>
    <source>
        <strain evidence="1">LMG 26462</strain>
    </source>
</reference>
<name>A0A9X1D8Y4_9HYPH</name>
<comment type="caution">
    <text evidence="1">The sequence shown here is derived from an EMBL/GenBank/DDBJ whole genome shotgun (WGS) entry which is preliminary data.</text>
</comment>
<reference evidence="1" key="2">
    <citation type="submission" date="2021-03" db="EMBL/GenBank/DDBJ databases">
        <authorList>
            <person name="Artuso I."/>
            <person name="Turrini P."/>
            <person name="Pirolo M."/>
            <person name="Lugli G.A."/>
            <person name="Ventura M."/>
            <person name="Visca P."/>
        </authorList>
    </citation>
    <scope>NUCLEOTIDE SEQUENCE</scope>
    <source>
        <strain evidence="1">LMG 26462</strain>
    </source>
</reference>